<dbReference type="Proteomes" id="UP000830401">
    <property type="component" value="Chromosome"/>
</dbReference>
<evidence type="ECO:0000313" key="2">
    <source>
        <dbReference type="Proteomes" id="UP000830401"/>
    </source>
</evidence>
<protein>
    <submittedName>
        <fullName evidence="1">DUF2490 domain-containing protein</fullName>
    </submittedName>
</protein>
<proteinExistence type="predicted"/>
<organism evidence="1 2">
    <name type="scientific">Hymenobacter volaticus</name>
    <dbReference type="NCBI Taxonomy" id="2932254"/>
    <lineage>
        <taxon>Bacteria</taxon>
        <taxon>Pseudomonadati</taxon>
        <taxon>Bacteroidota</taxon>
        <taxon>Cytophagia</taxon>
        <taxon>Cytophagales</taxon>
        <taxon>Hymenobacteraceae</taxon>
        <taxon>Hymenobacter</taxon>
    </lineage>
</organism>
<reference evidence="1" key="1">
    <citation type="submission" date="2022-04" db="EMBL/GenBank/DDBJ databases">
        <title>Hymenobacter sp. isolated from the air.</title>
        <authorList>
            <person name="Won M."/>
            <person name="Lee C.-M."/>
            <person name="Woen H.-Y."/>
            <person name="Kwon S.-W."/>
        </authorList>
    </citation>
    <scope>NUCLEOTIDE SEQUENCE</scope>
    <source>
        <strain evidence="1">5420S-77</strain>
    </source>
</reference>
<gene>
    <name evidence="1" type="ORF">MUN86_10100</name>
</gene>
<dbReference type="EMBL" id="CP095061">
    <property type="protein sequence ID" value="UOQ68164.1"/>
    <property type="molecule type" value="Genomic_DNA"/>
</dbReference>
<keyword evidence="2" id="KW-1185">Reference proteome</keyword>
<accession>A0ABY4GC92</accession>
<sequence length="261" mass="29781">MRRLPLVLGLCLTVTAGFGQALPRLLDHNTLGWVVYSGDHALSDQWALHTEYQLRRVKVLGAQQQHLARLGLVRQLTDRVTVSGGYTYFQTHEYGRYPTVSGLPQPEHRLYEDVTLTDAFGPLQLEQRLRLEQRWVGQRAEEGAGRVQAWEYQHRIRYQLAGSYPLQGPTIDDGEWYLNAFDELFISFGRNVGNNIFNQNRLSGGLGYQFSDNAKVELNYLNQVTQHAEPNPATGRPVFEINNGFRVNILYDLDFTGGQQE</sequence>
<name>A0ABY4GC92_9BACT</name>
<evidence type="ECO:0000313" key="1">
    <source>
        <dbReference type="EMBL" id="UOQ68164.1"/>
    </source>
</evidence>
<dbReference type="Pfam" id="PF10677">
    <property type="entry name" value="DUF2490"/>
    <property type="match status" value="1"/>
</dbReference>
<dbReference type="SUPFAM" id="SSF56935">
    <property type="entry name" value="Porins"/>
    <property type="match status" value="1"/>
</dbReference>
<dbReference type="InterPro" id="IPR019619">
    <property type="entry name" value="DUF2490"/>
</dbReference>